<reference evidence="2" key="1">
    <citation type="journal article" date="2019" name="Int. J. Syst. Evol. Microbiol.">
        <title>The Global Catalogue of Microorganisms (GCM) 10K type strain sequencing project: providing services to taxonomists for standard genome sequencing and annotation.</title>
        <authorList>
            <consortium name="The Broad Institute Genomics Platform"/>
            <consortium name="The Broad Institute Genome Sequencing Center for Infectious Disease"/>
            <person name="Wu L."/>
            <person name="Ma J."/>
        </authorList>
    </citation>
    <scope>NUCLEOTIDE SEQUENCE [LARGE SCALE GENOMIC DNA]</scope>
    <source>
        <strain evidence="2">JCM 15614</strain>
    </source>
</reference>
<gene>
    <name evidence="1" type="ORF">GCM10010531_28390</name>
</gene>
<dbReference type="EMBL" id="BAAAVV010000006">
    <property type="protein sequence ID" value="GAA3173176.1"/>
    <property type="molecule type" value="Genomic_DNA"/>
</dbReference>
<dbReference type="GO" id="GO:0003677">
    <property type="term" value="F:DNA binding"/>
    <property type="evidence" value="ECO:0007669"/>
    <property type="project" value="UniProtKB-KW"/>
</dbReference>
<organism evidence="1 2">
    <name type="scientific">Blastococcus jejuensis</name>
    <dbReference type="NCBI Taxonomy" id="351224"/>
    <lineage>
        <taxon>Bacteria</taxon>
        <taxon>Bacillati</taxon>
        <taxon>Actinomycetota</taxon>
        <taxon>Actinomycetes</taxon>
        <taxon>Geodermatophilales</taxon>
        <taxon>Geodermatophilaceae</taxon>
        <taxon>Blastococcus</taxon>
    </lineage>
</organism>
<name>A0ABP6PDA8_9ACTN</name>
<accession>A0ABP6PDA8</accession>
<evidence type="ECO:0000313" key="2">
    <source>
        <dbReference type="Proteomes" id="UP001499924"/>
    </source>
</evidence>
<keyword evidence="1" id="KW-0238">DNA-binding</keyword>
<proteinExistence type="predicted"/>
<dbReference type="RefSeq" id="WP_344689588.1">
    <property type="nucleotide sequence ID" value="NZ_BAAAVV010000006.1"/>
</dbReference>
<comment type="caution">
    <text evidence="1">The sequence shown here is derived from an EMBL/GenBank/DDBJ whole genome shotgun (WGS) entry which is preliminary data.</text>
</comment>
<dbReference type="InterPro" id="IPR058532">
    <property type="entry name" value="YjbR/MT2646/Rv2570-like"/>
</dbReference>
<keyword evidence="2" id="KW-1185">Reference proteome</keyword>
<protein>
    <submittedName>
        <fullName evidence="1">MmcQ/YjbR family DNA-binding protein</fullName>
    </submittedName>
</protein>
<evidence type="ECO:0000313" key="1">
    <source>
        <dbReference type="EMBL" id="GAA3173176.1"/>
    </source>
</evidence>
<dbReference type="Pfam" id="PF04237">
    <property type="entry name" value="YjbR"/>
    <property type="match status" value="1"/>
</dbReference>
<dbReference type="Proteomes" id="UP001499924">
    <property type="component" value="Unassembled WGS sequence"/>
</dbReference>
<sequence>MATWDAVSAACLALPEAVETTSREGQRQWRVRDKSFAWERPLRRRDLEELGAAAPAGPVLAASVPDEGAKRALVAAEPEVYFTTHHFDGYPAVLVRLDEIDDASLVELVSEAWACRAPRRLRAEHPPPG</sequence>
<dbReference type="InterPro" id="IPR038056">
    <property type="entry name" value="YjbR-like_sf"/>
</dbReference>
<dbReference type="SUPFAM" id="SSF142906">
    <property type="entry name" value="YjbR-like"/>
    <property type="match status" value="1"/>
</dbReference>